<evidence type="ECO:0008006" key="6">
    <source>
        <dbReference type="Google" id="ProtNLM"/>
    </source>
</evidence>
<keyword evidence="2" id="KW-0732">Signal</keyword>
<evidence type="ECO:0000313" key="3">
    <source>
        <dbReference type="Proteomes" id="UP000050795"/>
    </source>
</evidence>
<dbReference type="Proteomes" id="UP000050795">
    <property type="component" value="Unassembled WGS sequence"/>
</dbReference>
<feature type="signal peptide" evidence="2">
    <location>
        <begin position="1"/>
        <end position="27"/>
    </location>
</feature>
<keyword evidence="3" id="KW-1185">Reference proteome</keyword>
<dbReference type="WBParaSite" id="TREG1_26370.1">
    <property type="protein sequence ID" value="TREG1_26370.1"/>
    <property type="gene ID" value="TREG1_26370"/>
</dbReference>
<name>A0AA85JCG8_TRIRE</name>
<keyword evidence="1" id="KW-1133">Transmembrane helix</keyword>
<keyword evidence="1" id="KW-0812">Transmembrane</keyword>
<proteinExistence type="predicted"/>
<evidence type="ECO:0000256" key="2">
    <source>
        <dbReference type="SAM" id="SignalP"/>
    </source>
</evidence>
<organism evidence="3 4">
    <name type="scientific">Trichobilharzia regenti</name>
    <name type="common">Nasal bird schistosome</name>
    <dbReference type="NCBI Taxonomy" id="157069"/>
    <lineage>
        <taxon>Eukaryota</taxon>
        <taxon>Metazoa</taxon>
        <taxon>Spiralia</taxon>
        <taxon>Lophotrochozoa</taxon>
        <taxon>Platyhelminthes</taxon>
        <taxon>Trematoda</taxon>
        <taxon>Digenea</taxon>
        <taxon>Strigeidida</taxon>
        <taxon>Schistosomatoidea</taxon>
        <taxon>Schistosomatidae</taxon>
        <taxon>Trichobilharzia</taxon>
    </lineage>
</organism>
<accession>A0AA85JCG8</accession>
<dbReference type="WBParaSite" id="TREG1_26370.2">
    <property type="protein sequence ID" value="TREG1_26370.2"/>
    <property type="gene ID" value="TREG1_26370"/>
</dbReference>
<evidence type="ECO:0000313" key="4">
    <source>
        <dbReference type="WBParaSite" id="TREG1_26370.1"/>
    </source>
</evidence>
<feature type="transmembrane region" description="Helical" evidence="1">
    <location>
        <begin position="76"/>
        <end position="99"/>
    </location>
</feature>
<sequence length="164" mass="18774">MLLINKVLTLWTICCILLFSQIPQSNGIIISNWLIVLIPVCFVDFILLITIILFMSGRLPEIFGDCDAGSKLNQTLTLCFILWKLAGQIVLCLYFEGYIDGLSYNRFQLLQQQQQGNVEPRHRLVFLVFPLWTNMLICLIAACSQIVNSQSTTIWAFRTNEQPN</sequence>
<reference evidence="3" key="1">
    <citation type="submission" date="2022-06" db="EMBL/GenBank/DDBJ databases">
        <authorList>
            <person name="Berger JAMES D."/>
            <person name="Berger JAMES D."/>
        </authorList>
    </citation>
    <scope>NUCLEOTIDE SEQUENCE [LARGE SCALE GENOMIC DNA]</scope>
</reference>
<reference evidence="4 5" key="2">
    <citation type="submission" date="2023-11" db="UniProtKB">
        <authorList>
            <consortium name="WormBaseParasite"/>
        </authorList>
    </citation>
    <scope>IDENTIFICATION</scope>
</reference>
<feature type="transmembrane region" description="Helical" evidence="1">
    <location>
        <begin position="124"/>
        <end position="143"/>
    </location>
</feature>
<dbReference type="AlphaFoldDB" id="A0AA85JCG8"/>
<feature type="chain" id="PRO_5044704867" description="Transmembrane protein" evidence="2">
    <location>
        <begin position="28"/>
        <end position="164"/>
    </location>
</feature>
<keyword evidence="1" id="KW-0472">Membrane</keyword>
<evidence type="ECO:0000313" key="5">
    <source>
        <dbReference type="WBParaSite" id="TREG1_26370.2"/>
    </source>
</evidence>
<protein>
    <recommendedName>
        <fullName evidence="6">Transmembrane protein</fullName>
    </recommendedName>
</protein>
<feature type="transmembrane region" description="Helical" evidence="1">
    <location>
        <begin position="37"/>
        <end position="55"/>
    </location>
</feature>
<evidence type="ECO:0000256" key="1">
    <source>
        <dbReference type="SAM" id="Phobius"/>
    </source>
</evidence>